<dbReference type="RefSeq" id="WP_161740977.1">
    <property type="nucleotide sequence ID" value="NZ_JAAAMV010000001.1"/>
</dbReference>
<evidence type="ECO:0000313" key="4">
    <source>
        <dbReference type="Proteomes" id="UP000665561"/>
    </source>
</evidence>
<evidence type="ECO:0000256" key="1">
    <source>
        <dbReference type="ARBA" id="ARBA00022603"/>
    </source>
</evidence>
<sequence length="396" mass="43388">MNRSRLEASIRDEIAASERRGWATVTPAADGQDALPAMTFRDYMARCLYDERDGYYRSGAVRIGKSGDFYTSSGIGTVLADKLAGYLAGIAGGQPRPATIAEWGAGTGALSRQMLSAWARTENASSWLVEASYLLVDGNPVHLDEARSRFGDWMREGASRLAFMTPEEAEETLLRDAADNRFAMIVANELLDAFPVHRVVRVAGRLWELGVAAAAESNVAGRAFRYAYMPLSDERIEAVLRRDGIALREGQIIEVNLEAEQWIARMAGKIRQGCMVLIDYGHEAGELAASHRMRGTLLCYKDHVARDEPFADPGGQDMTAHVNFTACMSAAGAAGWEIGYYGTQKQFLVDQGVLADLAAHDGKNPFGPEAKRNRAIRQLLLSDGMSETFKVLVLRK</sequence>
<dbReference type="SUPFAM" id="SSF53335">
    <property type="entry name" value="S-adenosyl-L-methionine-dependent methyltransferases"/>
    <property type="match status" value="1"/>
</dbReference>
<dbReference type="InterPro" id="IPR038375">
    <property type="entry name" value="NDUFAF7_sf"/>
</dbReference>
<dbReference type="Pfam" id="PF02636">
    <property type="entry name" value="Methyltransf_28"/>
    <property type="match status" value="1"/>
</dbReference>
<accession>A0ABW9XJM1</accession>
<evidence type="ECO:0000256" key="2">
    <source>
        <dbReference type="ARBA" id="ARBA00022679"/>
    </source>
</evidence>
<keyword evidence="4" id="KW-1185">Reference proteome</keyword>
<protein>
    <submittedName>
        <fullName evidence="3">SAM-dependent methyltransferase</fullName>
    </submittedName>
</protein>
<keyword evidence="2" id="KW-0808">Transferase</keyword>
<proteinExistence type="predicted"/>
<comment type="caution">
    <text evidence="3">The sequence shown here is derived from an EMBL/GenBank/DDBJ whole genome shotgun (WGS) entry which is preliminary data.</text>
</comment>
<dbReference type="InterPro" id="IPR003788">
    <property type="entry name" value="NDUFAF7"/>
</dbReference>
<dbReference type="InterPro" id="IPR029063">
    <property type="entry name" value="SAM-dependent_MTases_sf"/>
</dbReference>
<evidence type="ECO:0000313" key="3">
    <source>
        <dbReference type="EMBL" id="NBD22815.1"/>
    </source>
</evidence>
<gene>
    <name evidence="3" type="ORF">GT019_02905</name>
</gene>
<dbReference type="GO" id="GO:0032259">
    <property type="term" value="P:methylation"/>
    <property type="evidence" value="ECO:0007669"/>
    <property type="project" value="UniProtKB-KW"/>
</dbReference>
<name>A0ABW9XJM1_9BACL</name>
<keyword evidence="1 3" id="KW-0489">Methyltransferase</keyword>
<reference evidence="3 4" key="1">
    <citation type="submission" date="2020-01" db="EMBL/GenBank/DDBJ databases">
        <title>Paenibacillus soybeanensis sp. nov. isolated from the nodules of soybean (Glycine max(L.) Merr).</title>
        <authorList>
            <person name="Wang H."/>
        </authorList>
    </citation>
    <scope>NUCLEOTIDE SEQUENCE [LARGE SCALE GENOMIC DNA]</scope>
    <source>
        <strain evidence="3 4">T1</strain>
    </source>
</reference>
<dbReference type="GO" id="GO:0008168">
    <property type="term" value="F:methyltransferase activity"/>
    <property type="evidence" value="ECO:0007669"/>
    <property type="project" value="UniProtKB-KW"/>
</dbReference>
<dbReference type="EMBL" id="JAAAMV010000001">
    <property type="protein sequence ID" value="NBD22815.1"/>
    <property type="molecule type" value="Genomic_DNA"/>
</dbReference>
<dbReference type="PANTHER" id="PTHR12049">
    <property type="entry name" value="PROTEIN ARGININE METHYLTRANSFERASE NDUFAF7, MITOCHONDRIAL"/>
    <property type="match status" value="1"/>
</dbReference>
<dbReference type="Gene3D" id="3.40.50.12710">
    <property type="match status" value="1"/>
</dbReference>
<dbReference type="PANTHER" id="PTHR12049:SF7">
    <property type="entry name" value="PROTEIN ARGININE METHYLTRANSFERASE NDUFAF7, MITOCHONDRIAL"/>
    <property type="match status" value="1"/>
</dbReference>
<dbReference type="Proteomes" id="UP000665561">
    <property type="component" value="Unassembled WGS sequence"/>
</dbReference>
<organism evidence="3 4">
    <name type="scientific">Paenibacillus glycinis</name>
    <dbReference type="NCBI Taxonomy" id="2697035"/>
    <lineage>
        <taxon>Bacteria</taxon>
        <taxon>Bacillati</taxon>
        <taxon>Bacillota</taxon>
        <taxon>Bacilli</taxon>
        <taxon>Bacillales</taxon>
        <taxon>Paenibacillaceae</taxon>
        <taxon>Paenibacillus</taxon>
    </lineage>
</organism>